<keyword evidence="1 6" id="KW-0148">Chlorophyll</keyword>
<dbReference type="EMBL" id="FO082265">
    <property type="protein sequence ID" value="CCO19769.1"/>
    <property type="molecule type" value="Genomic_DNA"/>
</dbReference>
<feature type="binding site" evidence="6">
    <location>
        <position position="192"/>
    </location>
    <ligand>
        <name>chlorophyll a</name>
        <dbReference type="ChEBI" id="CHEBI:58416"/>
        <label>1</label>
    </ligand>
</feature>
<dbReference type="AlphaFoldDB" id="K8EP90"/>
<protein>
    <recommendedName>
        <fullName evidence="7">Chlorophyll a-b binding protein, chloroplastic</fullName>
    </recommendedName>
</protein>
<dbReference type="GO" id="GO:0009765">
    <property type="term" value="P:photosynthesis, light harvesting"/>
    <property type="evidence" value="ECO:0007669"/>
    <property type="project" value="InterPro"/>
</dbReference>
<evidence type="ECO:0000256" key="4">
    <source>
        <dbReference type="ARBA" id="ARBA00022640"/>
    </source>
</evidence>
<feature type="binding site" evidence="6">
    <location>
        <position position="81"/>
    </location>
    <ligand>
        <name>chlorophyll a</name>
        <dbReference type="ChEBI" id="CHEBI:58416"/>
        <label>1</label>
    </ligand>
</feature>
<name>K8EP90_9CHLO</name>
<keyword evidence="3 7" id="KW-0602">Photosynthesis</keyword>
<organism evidence="8 9">
    <name type="scientific">Bathycoccus prasinos</name>
    <dbReference type="NCBI Taxonomy" id="41875"/>
    <lineage>
        <taxon>Eukaryota</taxon>
        <taxon>Viridiplantae</taxon>
        <taxon>Chlorophyta</taxon>
        <taxon>Mamiellophyceae</taxon>
        <taxon>Mamiellales</taxon>
        <taxon>Bathycoccaceae</taxon>
        <taxon>Bathycoccus</taxon>
    </lineage>
</organism>
<feature type="binding site" evidence="6">
    <location>
        <position position="191"/>
    </location>
    <ligand>
        <name>chlorophyll a</name>
        <dbReference type="ChEBI" id="CHEBI:58416"/>
        <label>1</label>
    </ligand>
</feature>
<dbReference type="STRING" id="41875.K8EP90"/>
<feature type="binding site" evidence="6">
    <location>
        <position position="83"/>
    </location>
    <ligand>
        <name>chlorophyll a</name>
        <dbReference type="ChEBI" id="CHEBI:58416"/>
        <label>1</label>
    </ligand>
</feature>
<feature type="binding site" evidence="6">
    <location>
        <position position="209"/>
    </location>
    <ligand>
        <name>chlorophyll a</name>
        <dbReference type="ChEBI" id="CHEBI:58416"/>
        <label>1</label>
    </ligand>
</feature>
<dbReference type="RefSeq" id="XP_007509312.1">
    <property type="nucleotide sequence ID" value="XM_007509250.1"/>
</dbReference>
<keyword evidence="5 7" id="KW-0157">Chromophore</keyword>
<dbReference type="SUPFAM" id="SSF103511">
    <property type="entry name" value="Chlorophyll a-b binding protein"/>
    <property type="match status" value="1"/>
</dbReference>
<keyword evidence="7" id="KW-0793">Thylakoid</keyword>
<dbReference type="PANTHER" id="PTHR21649">
    <property type="entry name" value="CHLOROPHYLL A/B BINDING PROTEIN"/>
    <property type="match status" value="1"/>
</dbReference>
<dbReference type="GO" id="GO:0009522">
    <property type="term" value="C:photosystem I"/>
    <property type="evidence" value="ECO:0007669"/>
    <property type="project" value="UniProtKB-KW"/>
</dbReference>
<feature type="binding site" evidence="6">
    <location>
        <position position="197"/>
    </location>
    <ligand>
        <name>chlorophyll a</name>
        <dbReference type="ChEBI" id="CHEBI:58416"/>
        <label>1</label>
    </ligand>
</feature>
<keyword evidence="9" id="KW-1185">Reference proteome</keyword>
<evidence type="ECO:0000256" key="7">
    <source>
        <dbReference type="RuleBase" id="RU363080"/>
    </source>
</evidence>
<keyword evidence="7" id="KW-0603">Photosystem I</keyword>
<feature type="binding site" evidence="6">
    <location>
        <position position="195"/>
    </location>
    <ligand>
        <name>chlorophyll a</name>
        <dbReference type="ChEBI" id="CHEBI:58416"/>
        <label>1</label>
    </ligand>
</feature>
<feature type="binding site" evidence="6">
    <location>
        <position position="78"/>
    </location>
    <ligand>
        <name>chlorophyll a</name>
        <dbReference type="ChEBI" id="CHEBI:58416"/>
        <label>1</label>
    </ligand>
</feature>
<dbReference type="Pfam" id="PF00504">
    <property type="entry name" value="Chloroa_b-bind"/>
    <property type="match status" value="1"/>
</dbReference>
<evidence type="ECO:0000256" key="3">
    <source>
        <dbReference type="ARBA" id="ARBA00022531"/>
    </source>
</evidence>
<keyword evidence="2 7" id="KW-0150">Chloroplast</keyword>
<evidence type="ECO:0000256" key="5">
    <source>
        <dbReference type="ARBA" id="ARBA00022991"/>
    </source>
</evidence>
<evidence type="ECO:0000313" key="9">
    <source>
        <dbReference type="Proteomes" id="UP000198341"/>
    </source>
</evidence>
<dbReference type="GO" id="GO:0009535">
    <property type="term" value="C:chloroplast thylakoid membrane"/>
    <property type="evidence" value="ECO:0007669"/>
    <property type="project" value="UniProtKB-SubCell"/>
</dbReference>
<evidence type="ECO:0000313" key="8">
    <source>
        <dbReference type="EMBL" id="CCO19769.1"/>
    </source>
</evidence>
<keyword evidence="4 7" id="KW-0934">Plastid</keyword>
<gene>
    <name evidence="8" type="ordered locus">Bathy14g01850</name>
</gene>
<comment type="similarity">
    <text evidence="7">Belongs to the light-harvesting chlorophyll a/b-binding (LHC) protein family.</text>
</comment>
<dbReference type="GO" id="GO:0009523">
    <property type="term" value="C:photosystem II"/>
    <property type="evidence" value="ECO:0007669"/>
    <property type="project" value="UniProtKB-KW"/>
</dbReference>
<evidence type="ECO:0000256" key="2">
    <source>
        <dbReference type="ARBA" id="ARBA00022528"/>
    </source>
</evidence>
<dbReference type="GeneID" id="19011798"/>
<sequence length="241" mass="26282">MASMLKTQFGTQRISTHISATKRTVRSSVIASAESRPLWMPGTAAPSHLKGMLPGDYGFDPLNLGEDSKDLDWYVQAELQHARWAMLGVAGMAAPELLTMFGVSDLPNWHDAPFYNGYFASSTTLFTVQMFMMNWAEIRRWQDIKNPGSVSEDPAFPGNKLPAGDVGYPGGIFNPMNYGKSTDELKALKAKEIANGRLAMVAALGCFIQYDHTGVGPVENLTSHLSNPGVNNVFKAAFIGF</sequence>
<comment type="function">
    <text evidence="7">The light-harvesting complex (LHC) functions as a light receptor, it captures and delivers excitation energy to photosystems with which it is closely associated.</text>
</comment>
<keyword evidence="7" id="KW-0604">Photosystem II</keyword>
<proteinExistence type="inferred from homology"/>
<accession>K8EP90</accession>
<dbReference type="KEGG" id="bpg:Bathy14g01850"/>
<dbReference type="InterPro" id="IPR022796">
    <property type="entry name" value="Chloroa_b-bind"/>
</dbReference>
<comment type="subcellular location">
    <subcellularLocation>
        <location evidence="7">Plastid</location>
        <location evidence="7">Chloroplast thylakoid membrane</location>
    </subcellularLocation>
</comment>
<dbReference type="InterPro" id="IPR001344">
    <property type="entry name" value="Chloro_AB-bd_pln"/>
</dbReference>
<evidence type="ECO:0000256" key="6">
    <source>
        <dbReference type="PIRSR" id="PIRSR601344-1"/>
    </source>
</evidence>
<dbReference type="OrthoDB" id="423598at2759"/>
<dbReference type="Gene3D" id="1.10.3460.10">
    <property type="entry name" value="Chlorophyll a/b binding protein domain"/>
    <property type="match status" value="1"/>
</dbReference>
<feature type="binding site" evidence="6">
    <location>
        <position position="224"/>
    </location>
    <ligand>
        <name>chlorophyll a</name>
        <dbReference type="ChEBI" id="CHEBI:58416"/>
        <label>1</label>
    </ligand>
</feature>
<dbReference type="Proteomes" id="UP000198341">
    <property type="component" value="Chromosome 14"/>
</dbReference>
<reference evidence="8 9" key="1">
    <citation type="submission" date="2011-10" db="EMBL/GenBank/DDBJ databases">
        <authorList>
            <person name="Genoscope - CEA"/>
        </authorList>
    </citation>
    <scope>NUCLEOTIDE SEQUENCE [LARGE SCALE GENOMIC DNA]</scope>
    <source>
        <strain evidence="8 9">RCC 1105</strain>
    </source>
</reference>
<dbReference type="eggNOG" id="ENOG502QSBP">
    <property type="taxonomic scope" value="Eukaryota"/>
</dbReference>
<evidence type="ECO:0000256" key="1">
    <source>
        <dbReference type="ARBA" id="ARBA00022494"/>
    </source>
</evidence>
<dbReference type="GO" id="GO:0016168">
    <property type="term" value="F:chlorophyll binding"/>
    <property type="evidence" value="ECO:0007669"/>
    <property type="project" value="UniProtKB-KW"/>
</dbReference>